<feature type="domain" description="IclR-ED" evidence="5">
    <location>
        <begin position="69"/>
        <end position="255"/>
    </location>
</feature>
<dbReference type="PROSITE" id="PS51078">
    <property type="entry name" value="ICLR_ED"/>
    <property type="match status" value="1"/>
</dbReference>
<dbReference type="RefSeq" id="WP_194700437.1">
    <property type="nucleotide sequence ID" value="NZ_JADKNH010000002.1"/>
</dbReference>
<dbReference type="Proteomes" id="UP000614200">
    <property type="component" value="Unassembled WGS sequence"/>
</dbReference>
<keyword evidence="3" id="KW-0804">Transcription</keyword>
<organism evidence="6 7">
    <name type="scientific">Fusibacter ferrireducens</name>
    <dbReference type="NCBI Taxonomy" id="2785058"/>
    <lineage>
        <taxon>Bacteria</taxon>
        <taxon>Bacillati</taxon>
        <taxon>Bacillota</taxon>
        <taxon>Clostridia</taxon>
        <taxon>Eubacteriales</taxon>
        <taxon>Eubacteriales Family XII. Incertae Sedis</taxon>
        <taxon>Fusibacter</taxon>
    </lineage>
</organism>
<keyword evidence="1" id="KW-0805">Transcription regulation</keyword>
<gene>
    <name evidence="6" type="ORF">ISU02_03670</name>
</gene>
<dbReference type="PANTHER" id="PTHR30136">
    <property type="entry name" value="HELIX-TURN-HELIX TRANSCRIPTIONAL REGULATOR, ICLR FAMILY"/>
    <property type="match status" value="1"/>
</dbReference>
<accession>A0ABR9ZPF2</accession>
<comment type="caution">
    <text evidence="6">The sequence shown here is derived from an EMBL/GenBank/DDBJ whole genome shotgun (WGS) entry which is preliminary data.</text>
</comment>
<dbReference type="PANTHER" id="PTHR30136:SF35">
    <property type="entry name" value="HTH-TYPE TRANSCRIPTIONAL REGULATOR RV1719"/>
    <property type="match status" value="1"/>
</dbReference>
<dbReference type="Gene3D" id="1.10.10.10">
    <property type="entry name" value="Winged helix-like DNA-binding domain superfamily/Winged helix DNA-binding domain"/>
    <property type="match status" value="1"/>
</dbReference>
<sequence>MDKYKLQSVDNALMIVDMISEEGTELGISEISRRTNLGKSTVHRLLSTLGSRGYVIQNSDTGKYKLGIKFVNIAAGILNNQNIIKECRPYLEELSFITGETIHLSFYNNGEITFVDKIKGKNPSVMGSVIGSVKSAYTTSMGKVFLAYLSEQALHDYLENVVLRPYTPYTITNIEELKENIEKVRAQGYGEDQQEAEEGLVCIAAPIFDRGGEVISAISVSGAASRINENKAHIVEQVKKYAAICSKSFGGTFNSNRKKL</sequence>
<evidence type="ECO:0000259" key="4">
    <source>
        <dbReference type="PROSITE" id="PS51077"/>
    </source>
</evidence>
<evidence type="ECO:0000313" key="7">
    <source>
        <dbReference type="Proteomes" id="UP000614200"/>
    </source>
</evidence>
<dbReference type="InterPro" id="IPR036390">
    <property type="entry name" value="WH_DNA-bd_sf"/>
</dbReference>
<dbReference type="Gene3D" id="3.30.450.40">
    <property type="match status" value="1"/>
</dbReference>
<evidence type="ECO:0000256" key="2">
    <source>
        <dbReference type="ARBA" id="ARBA00023125"/>
    </source>
</evidence>
<dbReference type="SMART" id="SM00346">
    <property type="entry name" value="HTH_ICLR"/>
    <property type="match status" value="1"/>
</dbReference>
<evidence type="ECO:0000256" key="3">
    <source>
        <dbReference type="ARBA" id="ARBA00023163"/>
    </source>
</evidence>
<dbReference type="SUPFAM" id="SSF55781">
    <property type="entry name" value="GAF domain-like"/>
    <property type="match status" value="1"/>
</dbReference>
<dbReference type="InterPro" id="IPR005471">
    <property type="entry name" value="Tscrpt_reg_IclR_N"/>
</dbReference>
<keyword evidence="7" id="KW-1185">Reference proteome</keyword>
<proteinExistence type="predicted"/>
<reference evidence="6 7" key="1">
    <citation type="submission" date="2020-11" db="EMBL/GenBank/DDBJ databases">
        <title>Fusibacter basophilias sp. nov.</title>
        <authorList>
            <person name="Qiu D."/>
        </authorList>
    </citation>
    <scope>NUCLEOTIDE SEQUENCE [LARGE SCALE GENOMIC DNA]</scope>
    <source>
        <strain evidence="6 7">Q10-2</strain>
    </source>
</reference>
<dbReference type="InterPro" id="IPR050707">
    <property type="entry name" value="HTH_MetabolicPath_Reg"/>
</dbReference>
<evidence type="ECO:0000313" key="6">
    <source>
        <dbReference type="EMBL" id="MBF4692196.1"/>
    </source>
</evidence>
<evidence type="ECO:0000259" key="5">
    <source>
        <dbReference type="PROSITE" id="PS51078"/>
    </source>
</evidence>
<evidence type="ECO:0000256" key="1">
    <source>
        <dbReference type="ARBA" id="ARBA00023015"/>
    </source>
</evidence>
<dbReference type="PROSITE" id="PS51077">
    <property type="entry name" value="HTH_ICLR"/>
    <property type="match status" value="1"/>
</dbReference>
<dbReference type="InterPro" id="IPR029016">
    <property type="entry name" value="GAF-like_dom_sf"/>
</dbReference>
<dbReference type="InterPro" id="IPR014757">
    <property type="entry name" value="Tscrpt_reg_IclR_C"/>
</dbReference>
<dbReference type="EMBL" id="JADKNH010000002">
    <property type="protein sequence ID" value="MBF4692196.1"/>
    <property type="molecule type" value="Genomic_DNA"/>
</dbReference>
<dbReference type="Pfam" id="PF01614">
    <property type="entry name" value="IclR_C"/>
    <property type="match status" value="1"/>
</dbReference>
<protein>
    <submittedName>
        <fullName evidence="6">IclR family transcriptional regulator</fullName>
    </submittedName>
</protein>
<keyword evidence="2" id="KW-0238">DNA-binding</keyword>
<dbReference type="Pfam" id="PF09339">
    <property type="entry name" value="HTH_IclR"/>
    <property type="match status" value="1"/>
</dbReference>
<name>A0ABR9ZPF2_9FIRM</name>
<feature type="domain" description="HTH iclR-type" evidence="4">
    <location>
        <begin position="6"/>
        <end position="68"/>
    </location>
</feature>
<dbReference type="InterPro" id="IPR036388">
    <property type="entry name" value="WH-like_DNA-bd_sf"/>
</dbReference>
<dbReference type="SUPFAM" id="SSF46785">
    <property type="entry name" value="Winged helix' DNA-binding domain"/>
    <property type="match status" value="1"/>
</dbReference>